<dbReference type="AlphaFoldDB" id="A0A5C6CE92"/>
<organism evidence="1 2">
    <name type="scientific">Novipirellula galeiformis</name>
    <dbReference type="NCBI Taxonomy" id="2528004"/>
    <lineage>
        <taxon>Bacteria</taxon>
        <taxon>Pseudomonadati</taxon>
        <taxon>Planctomycetota</taxon>
        <taxon>Planctomycetia</taxon>
        <taxon>Pirellulales</taxon>
        <taxon>Pirellulaceae</taxon>
        <taxon>Novipirellula</taxon>
    </lineage>
</organism>
<accession>A0A5C6CE92</accession>
<proteinExistence type="predicted"/>
<reference evidence="1 2" key="1">
    <citation type="submission" date="2019-02" db="EMBL/GenBank/DDBJ databases">
        <title>Deep-cultivation of Planctomycetes and their phenomic and genomic characterization uncovers novel biology.</title>
        <authorList>
            <person name="Wiegand S."/>
            <person name="Jogler M."/>
            <person name="Boedeker C."/>
            <person name="Pinto D."/>
            <person name="Vollmers J."/>
            <person name="Rivas-Marin E."/>
            <person name="Kohn T."/>
            <person name="Peeters S.H."/>
            <person name="Heuer A."/>
            <person name="Rast P."/>
            <person name="Oberbeckmann S."/>
            <person name="Bunk B."/>
            <person name="Jeske O."/>
            <person name="Meyerdierks A."/>
            <person name="Storesund J.E."/>
            <person name="Kallscheuer N."/>
            <person name="Luecker S."/>
            <person name="Lage O.M."/>
            <person name="Pohl T."/>
            <person name="Merkel B.J."/>
            <person name="Hornburger P."/>
            <person name="Mueller R.-W."/>
            <person name="Bruemmer F."/>
            <person name="Labrenz M."/>
            <person name="Spormann A.M."/>
            <person name="Op Den Camp H."/>
            <person name="Overmann J."/>
            <person name="Amann R."/>
            <person name="Jetten M.S.M."/>
            <person name="Mascher T."/>
            <person name="Medema M.H."/>
            <person name="Devos D.P."/>
            <person name="Kaster A.-K."/>
            <person name="Ovreas L."/>
            <person name="Rohde M."/>
            <person name="Galperin M.Y."/>
            <person name="Jogler C."/>
        </authorList>
    </citation>
    <scope>NUCLEOTIDE SEQUENCE [LARGE SCALE GENOMIC DNA]</scope>
    <source>
        <strain evidence="1 2">Pla52o</strain>
    </source>
</reference>
<protein>
    <submittedName>
        <fullName evidence="1">Uncharacterized protein</fullName>
    </submittedName>
</protein>
<name>A0A5C6CE92_9BACT</name>
<dbReference type="Proteomes" id="UP000316304">
    <property type="component" value="Unassembled WGS sequence"/>
</dbReference>
<keyword evidence="2" id="KW-1185">Reference proteome</keyword>
<evidence type="ECO:0000313" key="2">
    <source>
        <dbReference type="Proteomes" id="UP000316304"/>
    </source>
</evidence>
<sequence length="122" mass="13488">MDDRPLLIKIDASNRNDGAITYAITRRTPRKTPFRIARLTASLPNRIDEQAEAKTVISATFGQASQWGWKPCPVVVVEHDDGLRLPKLLTRSAKGTSPVFPGDGERKQVGYLIAFANKGELE</sequence>
<dbReference type="EMBL" id="SJPT01000004">
    <property type="protein sequence ID" value="TWU23213.1"/>
    <property type="molecule type" value="Genomic_DNA"/>
</dbReference>
<evidence type="ECO:0000313" key="1">
    <source>
        <dbReference type="EMBL" id="TWU23213.1"/>
    </source>
</evidence>
<gene>
    <name evidence="1" type="ORF">Pla52o_27490</name>
</gene>
<comment type="caution">
    <text evidence="1">The sequence shown here is derived from an EMBL/GenBank/DDBJ whole genome shotgun (WGS) entry which is preliminary data.</text>
</comment>